<dbReference type="Pfam" id="PF00583">
    <property type="entry name" value="Acetyltransf_1"/>
    <property type="match status" value="1"/>
</dbReference>
<dbReference type="GO" id="GO:0016746">
    <property type="term" value="F:acyltransferase activity"/>
    <property type="evidence" value="ECO:0007669"/>
    <property type="project" value="UniProtKB-KW"/>
</dbReference>
<dbReference type="PANTHER" id="PTHR43877:SF2">
    <property type="entry name" value="AMINOALKYLPHOSPHONATE N-ACETYLTRANSFERASE-RELATED"/>
    <property type="match status" value="1"/>
</dbReference>
<evidence type="ECO:0000256" key="2">
    <source>
        <dbReference type="ARBA" id="ARBA00023315"/>
    </source>
</evidence>
<name>A0ABW1ULL2_9LACO</name>
<evidence type="ECO:0000259" key="3">
    <source>
        <dbReference type="PROSITE" id="PS51186"/>
    </source>
</evidence>
<keyword evidence="1 4" id="KW-0808">Transferase</keyword>
<proteinExistence type="predicted"/>
<evidence type="ECO:0000313" key="4">
    <source>
        <dbReference type="EMBL" id="MFC6295931.1"/>
    </source>
</evidence>
<keyword evidence="2 4" id="KW-0012">Acyltransferase</keyword>
<keyword evidence="5" id="KW-1185">Reference proteome</keyword>
<dbReference type="InterPro" id="IPR016181">
    <property type="entry name" value="Acyl_CoA_acyltransferase"/>
</dbReference>
<protein>
    <submittedName>
        <fullName evidence="4">GNAT family N-acetyltransferase</fullName>
        <ecNumber evidence="4">2.3.1.-</ecNumber>
    </submittedName>
</protein>
<dbReference type="RefSeq" id="WP_137607107.1">
    <property type="nucleotide sequence ID" value="NZ_BJDH01000004.1"/>
</dbReference>
<dbReference type="PROSITE" id="PS51186">
    <property type="entry name" value="GNAT"/>
    <property type="match status" value="1"/>
</dbReference>
<gene>
    <name evidence="4" type="ORF">ACFQH1_12030</name>
</gene>
<accession>A0ABW1ULL2</accession>
<feature type="domain" description="N-acetyltransferase" evidence="3">
    <location>
        <begin position="4"/>
        <end position="173"/>
    </location>
</feature>
<dbReference type="PANTHER" id="PTHR43877">
    <property type="entry name" value="AMINOALKYLPHOSPHONATE N-ACETYLTRANSFERASE-RELATED-RELATED"/>
    <property type="match status" value="1"/>
</dbReference>
<dbReference type="SUPFAM" id="SSF55729">
    <property type="entry name" value="Acyl-CoA N-acyltransferases (Nat)"/>
    <property type="match status" value="1"/>
</dbReference>
<dbReference type="InterPro" id="IPR000182">
    <property type="entry name" value="GNAT_dom"/>
</dbReference>
<comment type="caution">
    <text evidence="4">The sequence shown here is derived from an EMBL/GenBank/DDBJ whole genome shotgun (WGS) entry which is preliminary data.</text>
</comment>
<organism evidence="4 5">
    <name type="scientific">Lactiplantibacillus daoliensis</name>
    <dbReference type="NCBI Taxonomy" id="2559916"/>
    <lineage>
        <taxon>Bacteria</taxon>
        <taxon>Bacillati</taxon>
        <taxon>Bacillota</taxon>
        <taxon>Bacilli</taxon>
        <taxon>Lactobacillales</taxon>
        <taxon>Lactobacillaceae</taxon>
        <taxon>Lactiplantibacillus</taxon>
    </lineage>
</organism>
<dbReference type="Gene3D" id="3.40.630.30">
    <property type="match status" value="1"/>
</dbReference>
<sequence length="173" mass="19951">MSTTKIRQLTLADTEALQQLSVETFQDTFGDQNTAANMTAFLNSAYNLPKLEKELQQTGSRFYFIETDGQPRGYLKLNVDSAQSEKMGPTSLEIERIYIRPTQKHQGLGSQFLKFAINVANNEGKDLIWLGVWEHNEPAKRFYEKWGFQRFSQHDFVMGTDVQTDFLMKKPLK</sequence>
<dbReference type="EC" id="2.3.1.-" evidence="4"/>
<dbReference type="InterPro" id="IPR050832">
    <property type="entry name" value="Bact_Acetyltransf"/>
</dbReference>
<reference evidence="5" key="1">
    <citation type="journal article" date="2019" name="Int. J. Syst. Evol. Microbiol.">
        <title>The Global Catalogue of Microorganisms (GCM) 10K type strain sequencing project: providing services to taxonomists for standard genome sequencing and annotation.</title>
        <authorList>
            <consortium name="The Broad Institute Genomics Platform"/>
            <consortium name="The Broad Institute Genome Sequencing Center for Infectious Disease"/>
            <person name="Wu L."/>
            <person name="Ma J."/>
        </authorList>
    </citation>
    <scope>NUCLEOTIDE SEQUENCE [LARGE SCALE GENOMIC DNA]</scope>
    <source>
        <strain evidence="5">CCM 8934</strain>
    </source>
</reference>
<dbReference type="CDD" id="cd04301">
    <property type="entry name" value="NAT_SF"/>
    <property type="match status" value="1"/>
</dbReference>
<evidence type="ECO:0000256" key="1">
    <source>
        <dbReference type="ARBA" id="ARBA00022679"/>
    </source>
</evidence>
<dbReference type="EMBL" id="JBHSSB010000032">
    <property type="protein sequence ID" value="MFC6295931.1"/>
    <property type="molecule type" value="Genomic_DNA"/>
</dbReference>
<dbReference type="Proteomes" id="UP001596227">
    <property type="component" value="Unassembled WGS sequence"/>
</dbReference>
<evidence type="ECO:0000313" key="5">
    <source>
        <dbReference type="Proteomes" id="UP001596227"/>
    </source>
</evidence>